<feature type="domain" description="Ig-like" evidence="1">
    <location>
        <begin position="162"/>
        <end position="228"/>
    </location>
</feature>
<reference evidence="2" key="1">
    <citation type="submission" date="2020-06" db="EMBL/GenBank/DDBJ databases">
        <authorList>
            <consortium name="Wellcome Sanger Institute Data Sharing"/>
        </authorList>
    </citation>
    <scope>NUCLEOTIDE SEQUENCE [LARGE SCALE GENOMIC DNA]</scope>
</reference>
<dbReference type="InterPro" id="IPR036179">
    <property type="entry name" value="Ig-like_dom_sf"/>
</dbReference>
<organism evidence="2 3">
    <name type="scientific">Gouania willdenowi</name>
    <name type="common">Blunt-snouted clingfish</name>
    <name type="synonym">Lepadogaster willdenowi</name>
    <dbReference type="NCBI Taxonomy" id="441366"/>
    <lineage>
        <taxon>Eukaryota</taxon>
        <taxon>Metazoa</taxon>
        <taxon>Chordata</taxon>
        <taxon>Craniata</taxon>
        <taxon>Vertebrata</taxon>
        <taxon>Euteleostomi</taxon>
        <taxon>Actinopterygii</taxon>
        <taxon>Neopterygii</taxon>
        <taxon>Teleostei</taxon>
        <taxon>Neoteleostei</taxon>
        <taxon>Acanthomorphata</taxon>
        <taxon>Ovalentaria</taxon>
        <taxon>Blenniimorphae</taxon>
        <taxon>Blenniiformes</taxon>
        <taxon>Gobiesocoidei</taxon>
        <taxon>Gobiesocidae</taxon>
        <taxon>Gobiesocinae</taxon>
        <taxon>Gouania</taxon>
    </lineage>
</organism>
<evidence type="ECO:0000313" key="3">
    <source>
        <dbReference type="Proteomes" id="UP000694680"/>
    </source>
</evidence>
<dbReference type="SMART" id="SM00408">
    <property type="entry name" value="IGc2"/>
    <property type="match status" value="2"/>
</dbReference>
<dbReference type="InterPro" id="IPR003598">
    <property type="entry name" value="Ig_sub2"/>
</dbReference>
<dbReference type="Gene3D" id="2.60.40.10">
    <property type="entry name" value="Immunoglobulins"/>
    <property type="match status" value="3"/>
</dbReference>
<gene>
    <name evidence="2" type="primary">cd22</name>
</gene>
<sequence>SVSFSRREICVWAGTTVTLPCRYDYPSGKPSVISYRLKIGAFLAVWNVNTQSWLYTTLGSYSSCSVQIRGVKLSDAGQYHFRFETDQPMGRWTSPDTVILDVTGMYTWYHIVGDQVIAKSTFQNLTIPSVRAHHAGHYYCTASNRLGYHSSPVARLTVLYPPKNTSVLARPSTVVDAGQPLTLTCSSQAYPAVDNFTWHPYGTKSGPVFTFTEVGPGESGRYYCEARNRFGAHIFLVLTFDVPPDPPRNTAASTSPPGALQDNLPVTLTCSSDANPPVEMYIWYQGVSGLYCCVARNIHGSQTANVCTDCNITPITLKTQQDQDVQSSK</sequence>
<dbReference type="Ensembl" id="ENSGWIT00000032066.1">
    <property type="protein sequence ID" value="ENSGWIP00000029378.1"/>
    <property type="gene ID" value="ENSGWIG00000015330.1"/>
</dbReference>
<name>A0A8C5GF39_GOUWI</name>
<dbReference type="InterPro" id="IPR013783">
    <property type="entry name" value="Ig-like_fold"/>
</dbReference>
<keyword evidence="3" id="KW-1185">Reference proteome</keyword>
<dbReference type="PANTHER" id="PTHR46013:SF4">
    <property type="entry name" value="B-CELL RECEPTOR CD22-RELATED"/>
    <property type="match status" value="1"/>
</dbReference>
<dbReference type="Proteomes" id="UP000694680">
    <property type="component" value="Chromosome 16"/>
</dbReference>
<evidence type="ECO:0000313" key="2">
    <source>
        <dbReference type="Ensembl" id="ENSGWIP00000029378.1"/>
    </source>
</evidence>
<reference evidence="2" key="3">
    <citation type="submission" date="2025-09" db="UniProtKB">
        <authorList>
            <consortium name="Ensembl"/>
        </authorList>
    </citation>
    <scope>IDENTIFICATION</scope>
</reference>
<dbReference type="Pfam" id="PF13927">
    <property type="entry name" value="Ig_3"/>
    <property type="match status" value="1"/>
</dbReference>
<dbReference type="InterPro" id="IPR007110">
    <property type="entry name" value="Ig-like_dom"/>
</dbReference>
<accession>A0A8C5GF39</accession>
<dbReference type="PANTHER" id="PTHR46013">
    <property type="entry name" value="VASCULAR CELL ADHESION MOLECULE 1"/>
    <property type="match status" value="1"/>
</dbReference>
<dbReference type="InterPro" id="IPR003599">
    <property type="entry name" value="Ig_sub"/>
</dbReference>
<dbReference type="SUPFAM" id="SSF48726">
    <property type="entry name" value="Immunoglobulin"/>
    <property type="match status" value="4"/>
</dbReference>
<protein>
    <submittedName>
        <fullName evidence="2">Sialoadhesin-like</fullName>
    </submittedName>
</protein>
<evidence type="ECO:0000259" key="1">
    <source>
        <dbReference type="PROSITE" id="PS50835"/>
    </source>
</evidence>
<reference evidence="2" key="2">
    <citation type="submission" date="2025-08" db="UniProtKB">
        <authorList>
            <consortium name="Ensembl"/>
        </authorList>
    </citation>
    <scope>IDENTIFICATION</scope>
</reference>
<dbReference type="SMART" id="SM00409">
    <property type="entry name" value="IG"/>
    <property type="match status" value="2"/>
</dbReference>
<dbReference type="PROSITE" id="PS50835">
    <property type="entry name" value="IG_LIKE"/>
    <property type="match status" value="1"/>
</dbReference>
<proteinExistence type="predicted"/>
<dbReference type="AlphaFoldDB" id="A0A8C5GF39"/>